<sequence length="157" mass="17359">MEGKDACVEPVEREPRILVHTTPGLLPQSKETQPGTVAEITLDPTIRFGMFFLALGCSIRLFREGLCPLLIMECTHLKGDYVGSMFLAIGMDANNKICPIDMGVGKSESGQARLRGCIGERANLTFVTDMVPTIEFAIRMVFLNAHHKLCARHKARK</sequence>
<reference evidence="2" key="1">
    <citation type="submission" date="2023-03" db="EMBL/GenBank/DDBJ databases">
        <title>Chromosome-scale reference genome and RAD-based genetic map of yellow starthistle (Centaurea solstitialis) reveal putative structural variation and QTLs associated with invader traits.</title>
        <authorList>
            <person name="Reatini B."/>
            <person name="Cang F.A."/>
            <person name="Jiang Q."/>
            <person name="Mckibben M.T.W."/>
            <person name="Barker M.S."/>
            <person name="Rieseberg L.H."/>
            <person name="Dlugosch K.M."/>
        </authorList>
    </citation>
    <scope>NUCLEOTIDE SEQUENCE</scope>
    <source>
        <strain evidence="2">CAN-66</strain>
        <tissue evidence="2">Leaf</tissue>
    </source>
</reference>
<proteinExistence type="predicted"/>
<feature type="domain" description="MULE transposase" evidence="1">
    <location>
        <begin position="71"/>
        <end position="153"/>
    </location>
</feature>
<dbReference type="Pfam" id="PF10551">
    <property type="entry name" value="MULE"/>
    <property type="match status" value="1"/>
</dbReference>
<organism evidence="2 3">
    <name type="scientific">Centaurea solstitialis</name>
    <name type="common">yellow star-thistle</name>
    <dbReference type="NCBI Taxonomy" id="347529"/>
    <lineage>
        <taxon>Eukaryota</taxon>
        <taxon>Viridiplantae</taxon>
        <taxon>Streptophyta</taxon>
        <taxon>Embryophyta</taxon>
        <taxon>Tracheophyta</taxon>
        <taxon>Spermatophyta</taxon>
        <taxon>Magnoliopsida</taxon>
        <taxon>eudicotyledons</taxon>
        <taxon>Gunneridae</taxon>
        <taxon>Pentapetalae</taxon>
        <taxon>asterids</taxon>
        <taxon>campanulids</taxon>
        <taxon>Asterales</taxon>
        <taxon>Asteraceae</taxon>
        <taxon>Carduoideae</taxon>
        <taxon>Cardueae</taxon>
        <taxon>Centaureinae</taxon>
        <taxon>Centaurea</taxon>
    </lineage>
</organism>
<evidence type="ECO:0000313" key="3">
    <source>
        <dbReference type="Proteomes" id="UP001172457"/>
    </source>
</evidence>
<name>A0AA38WHJ7_9ASTR</name>
<dbReference type="PANTHER" id="PTHR31973:SF185">
    <property type="entry name" value="TRANSPOSASE, MUDR, PLANT, MULE TRANSPOSASE DOMAIN-CONTAINING PROTEIN"/>
    <property type="match status" value="1"/>
</dbReference>
<keyword evidence="3" id="KW-1185">Reference proteome</keyword>
<accession>A0AA38WHJ7</accession>
<comment type="caution">
    <text evidence="2">The sequence shown here is derived from an EMBL/GenBank/DDBJ whole genome shotgun (WGS) entry which is preliminary data.</text>
</comment>
<evidence type="ECO:0000313" key="2">
    <source>
        <dbReference type="EMBL" id="KAJ9552515.1"/>
    </source>
</evidence>
<dbReference type="InterPro" id="IPR018289">
    <property type="entry name" value="MULE_transposase_dom"/>
</dbReference>
<dbReference type="PANTHER" id="PTHR31973">
    <property type="entry name" value="POLYPROTEIN, PUTATIVE-RELATED"/>
    <property type="match status" value="1"/>
</dbReference>
<dbReference type="AlphaFoldDB" id="A0AA38WHJ7"/>
<protein>
    <recommendedName>
        <fullName evidence="1">MULE transposase domain-containing protein</fullName>
    </recommendedName>
</protein>
<gene>
    <name evidence="2" type="ORF">OSB04_016560</name>
</gene>
<dbReference type="EMBL" id="JARYMX010000004">
    <property type="protein sequence ID" value="KAJ9552515.1"/>
    <property type="molecule type" value="Genomic_DNA"/>
</dbReference>
<dbReference type="Proteomes" id="UP001172457">
    <property type="component" value="Chromosome 4"/>
</dbReference>
<evidence type="ECO:0000259" key="1">
    <source>
        <dbReference type="Pfam" id="PF10551"/>
    </source>
</evidence>